<dbReference type="OrthoDB" id="10260355at2759"/>
<keyword evidence="2" id="KW-0285">Flavoprotein</keyword>
<keyword evidence="3" id="KW-0560">Oxidoreductase</keyword>
<evidence type="ECO:0000256" key="1">
    <source>
        <dbReference type="ARBA" id="ARBA00009333"/>
    </source>
</evidence>
<dbReference type="SUPFAM" id="SSF51905">
    <property type="entry name" value="FAD/NAD(P)-binding domain"/>
    <property type="match status" value="1"/>
</dbReference>
<evidence type="ECO:0000256" key="2">
    <source>
        <dbReference type="ARBA" id="ARBA00022630"/>
    </source>
</evidence>
<dbReference type="InterPro" id="IPR036188">
    <property type="entry name" value="FAD/NAD-bd_sf"/>
</dbReference>
<dbReference type="InterPro" id="IPR023753">
    <property type="entry name" value="FAD/NAD-binding_dom"/>
</dbReference>
<dbReference type="PROSITE" id="PS51257">
    <property type="entry name" value="PROKAR_LIPOPROTEIN"/>
    <property type="match status" value="1"/>
</dbReference>
<evidence type="ECO:0000256" key="3">
    <source>
        <dbReference type="ARBA" id="ARBA00023002"/>
    </source>
</evidence>
<gene>
    <name evidence="5" type="ORF">BP5553_03096</name>
</gene>
<dbReference type="GO" id="GO:0016491">
    <property type="term" value="F:oxidoreductase activity"/>
    <property type="evidence" value="ECO:0007669"/>
    <property type="project" value="UniProtKB-KW"/>
</dbReference>
<keyword evidence="6" id="KW-1185">Reference proteome</keyword>
<dbReference type="EMBL" id="NPIC01000002">
    <property type="protein sequence ID" value="RDL38756.1"/>
    <property type="molecule type" value="Genomic_DNA"/>
</dbReference>
<comment type="caution">
    <text evidence="5">The sequence shown here is derived from an EMBL/GenBank/DDBJ whole genome shotgun (WGS) entry which is preliminary data.</text>
</comment>
<dbReference type="PRINTS" id="PR00469">
    <property type="entry name" value="PNDRDTASEII"/>
</dbReference>
<dbReference type="Gene3D" id="3.50.50.60">
    <property type="entry name" value="FAD/NAD(P)-binding domain"/>
    <property type="match status" value="2"/>
</dbReference>
<evidence type="ECO:0000259" key="4">
    <source>
        <dbReference type="Pfam" id="PF07992"/>
    </source>
</evidence>
<dbReference type="PANTHER" id="PTHR48105">
    <property type="entry name" value="THIOREDOXIN REDUCTASE 1-RELATED-RELATED"/>
    <property type="match status" value="1"/>
</dbReference>
<dbReference type="PRINTS" id="PR00368">
    <property type="entry name" value="FADPNR"/>
</dbReference>
<evidence type="ECO:0000313" key="6">
    <source>
        <dbReference type="Proteomes" id="UP000254866"/>
    </source>
</evidence>
<dbReference type="InterPro" id="IPR050097">
    <property type="entry name" value="Ferredoxin-NADP_redctase_2"/>
</dbReference>
<dbReference type="AlphaFoldDB" id="A0A370TT92"/>
<dbReference type="GeneID" id="43595945"/>
<dbReference type="STRING" id="2656787.A0A370TT92"/>
<protein>
    <recommendedName>
        <fullName evidence="4">FAD/NAD(P)-binding domain-containing protein</fullName>
    </recommendedName>
</protein>
<proteinExistence type="inferred from homology"/>
<organism evidence="5 6">
    <name type="scientific">Venustampulla echinocandica</name>
    <dbReference type="NCBI Taxonomy" id="2656787"/>
    <lineage>
        <taxon>Eukaryota</taxon>
        <taxon>Fungi</taxon>
        <taxon>Dikarya</taxon>
        <taxon>Ascomycota</taxon>
        <taxon>Pezizomycotina</taxon>
        <taxon>Leotiomycetes</taxon>
        <taxon>Helotiales</taxon>
        <taxon>Pleuroascaceae</taxon>
        <taxon>Venustampulla</taxon>
    </lineage>
</organism>
<reference evidence="5 6" key="1">
    <citation type="journal article" date="2018" name="IMA Fungus">
        <title>IMA Genome-F 9: Draft genome sequence of Annulohypoxylon stygium, Aspergillus mulundensis, Berkeleyomyces basicola (syn. Thielaviopsis basicola), Ceratocystis smalleyi, two Cercospora beticola strains, Coleophoma cylindrospora, Fusarium fracticaudum, Phialophora cf. hyalina, and Morchella septimelata.</title>
        <authorList>
            <person name="Wingfield B.D."/>
            <person name="Bills G.F."/>
            <person name="Dong Y."/>
            <person name="Huang W."/>
            <person name="Nel W.J."/>
            <person name="Swalarsk-Parry B.S."/>
            <person name="Vaghefi N."/>
            <person name="Wilken P.M."/>
            <person name="An Z."/>
            <person name="de Beer Z.W."/>
            <person name="De Vos L."/>
            <person name="Chen L."/>
            <person name="Duong T.A."/>
            <person name="Gao Y."/>
            <person name="Hammerbacher A."/>
            <person name="Kikkert J.R."/>
            <person name="Li Y."/>
            <person name="Li H."/>
            <person name="Li K."/>
            <person name="Li Q."/>
            <person name="Liu X."/>
            <person name="Ma X."/>
            <person name="Naidoo K."/>
            <person name="Pethybridge S.J."/>
            <person name="Sun J."/>
            <person name="Steenkamp E.T."/>
            <person name="van der Nest M.A."/>
            <person name="van Wyk S."/>
            <person name="Wingfield M.J."/>
            <person name="Xiong C."/>
            <person name="Yue Q."/>
            <person name="Zhang X."/>
        </authorList>
    </citation>
    <scope>NUCLEOTIDE SEQUENCE [LARGE SCALE GENOMIC DNA]</scope>
    <source>
        <strain evidence="5 6">BP 5553</strain>
    </source>
</reference>
<dbReference type="GO" id="GO:0097237">
    <property type="term" value="P:cellular response to toxic substance"/>
    <property type="evidence" value="ECO:0007669"/>
    <property type="project" value="UniProtKB-ARBA"/>
</dbReference>
<feature type="domain" description="FAD/NAD(P)-binding" evidence="4">
    <location>
        <begin position="11"/>
        <end position="311"/>
    </location>
</feature>
<dbReference type="Proteomes" id="UP000254866">
    <property type="component" value="Unassembled WGS sequence"/>
</dbReference>
<accession>A0A370TT92</accession>
<comment type="similarity">
    <text evidence="1">Belongs to the class-II pyridine nucleotide-disulfide oxidoreductase family.</text>
</comment>
<dbReference type="RefSeq" id="XP_031871412.1">
    <property type="nucleotide sequence ID" value="XM_032011719.1"/>
</dbReference>
<evidence type="ECO:0000313" key="5">
    <source>
        <dbReference type="EMBL" id="RDL38756.1"/>
    </source>
</evidence>
<sequence length="326" mass="34943">MASKTSPVSALIIGAGPAGLACTVSLSRLLHTSIVFSSNKFRNELASHMHGVPTWEHRSPTEFRNAFRKDILKHYDTVAFEDVEIKKVEKIENGGADGRMLFKAVDENGREWWGRRVVLATGIKDIMLDLEGYDSCWVKGIFHCLFCHGFEERGAASAGVLAIDDCALGPIALYLARFAARLADKITIYTNGDEVVAKGANEALSKANPGSKTRKLISVDDRKITKLVKGPHESEVEVVFENGERQTEGFLVHKPKGELNGPWVEQLGLEITPKGDIKVNGPFGETSVAGVFSGGDCAVEMKAASVAISSGGAVGAGLAMSLGAEN</sequence>
<name>A0A370TT92_9HELO</name>
<dbReference type="Pfam" id="PF07992">
    <property type="entry name" value="Pyr_redox_2"/>
    <property type="match status" value="1"/>
</dbReference>